<dbReference type="GO" id="GO:2000391">
    <property type="term" value="P:positive regulation of neutrophil extravasation"/>
    <property type="evidence" value="ECO:0000266"/>
    <property type="project" value="RGD"/>
</dbReference>
<reference evidence="17" key="3">
    <citation type="submission" date="2025-09" db="UniProtKB">
        <authorList>
            <consortium name="Ensembl"/>
        </authorList>
    </citation>
    <scope>IDENTIFICATION</scope>
    <source>
        <strain evidence="17">Brown Norway</strain>
    </source>
</reference>
<dbReference type="GO" id="GO:0032127">
    <property type="term" value="C:dense core granule membrane"/>
    <property type="evidence" value="ECO:0000266"/>
    <property type="project" value="RGD"/>
</dbReference>
<evidence type="ECO:0000256" key="10">
    <source>
        <dbReference type="PROSITE-ProRule" id="PRU00276"/>
    </source>
</evidence>
<dbReference type="GO" id="GO:0050839">
    <property type="term" value="F:cell adhesion molecule binding"/>
    <property type="evidence" value="ECO:0000266"/>
    <property type="project" value="RGD"/>
</dbReference>
<evidence type="ECO:0000259" key="16">
    <source>
        <dbReference type="PROSITE" id="PS50215"/>
    </source>
</evidence>
<keyword evidence="6 9" id="KW-1015">Disulfide bond</keyword>
<gene>
    <name evidence="17 19" type="primary">Adam8</name>
</gene>
<dbReference type="GO" id="GO:0043524">
    <property type="term" value="P:negative regulation of neuron apoptotic process"/>
    <property type="evidence" value="ECO:0000266"/>
    <property type="project" value="RGD"/>
</dbReference>
<dbReference type="RGD" id="1566394">
    <property type="gene designation" value="Adam8"/>
</dbReference>
<dbReference type="InParanoid" id="D3ZB52"/>
<comment type="subcellular location">
    <subcellularLocation>
        <location evidence="1">Membrane</location>
        <topology evidence="1">Single-pass type I membrane protein</topology>
    </subcellularLocation>
</comment>
<keyword evidence="9" id="KW-0245">EGF-like domain</keyword>
<dbReference type="GO" id="GO:0005886">
    <property type="term" value="C:plasma membrane"/>
    <property type="evidence" value="ECO:0000266"/>
    <property type="project" value="RGD"/>
</dbReference>
<evidence type="ECO:0000313" key="17">
    <source>
        <dbReference type="Ensembl" id="ENSRNOP00000024369.6"/>
    </source>
</evidence>
<evidence type="ECO:0000256" key="1">
    <source>
        <dbReference type="ARBA" id="ARBA00004479"/>
    </source>
</evidence>
<keyword evidence="2 12" id="KW-0812">Transmembrane</keyword>
<dbReference type="GeneTree" id="ENSGT00940000158585"/>
<dbReference type="InterPro" id="IPR036436">
    <property type="entry name" value="Disintegrin_dom_sf"/>
</dbReference>
<dbReference type="GO" id="GO:2000418">
    <property type="term" value="P:positive regulation of eosinophil migration"/>
    <property type="evidence" value="ECO:0000266"/>
    <property type="project" value="RGD"/>
</dbReference>
<evidence type="ECO:0000256" key="13">
    <source>
        <dbReference type="SAM" id="SignalP"/>
    </source>
</evidence>
<dbReference type="GO" id="GO:0002675">
    <property type="term" value="P:positive regulation of acute inflammatory response"/>
    <property type="evidence" value="ECO:0000266"/>
    <property type="project" value="RGD"/>
</dbReference>
<keyword evidence="18" id="KW-1185">Reference proteome</keyword>
<dbReference type="Ensembl" id="ENSRNOT00000024369.8">
    <property type="protein sequence ID" value="ENSRNOP00000024369.6"/>
    <property type="gene ID" value="ENSRNOG00000017897.9"/>
</dbReference>
<feature type="signal peptide" evidence="13">
    <location>
        <begin position="1"/>
        <end position="16"/>
    </location>
</feature>
<feature type="region of interest" description="Disordered" evidence="11">
    <location>
        <begin position="732"/>
        <end position="868"/>
    </location>
</feature>
<dbReference type="GO" id="GO:0051044">
    <property type="term" value="P:positive regulation of membrane protein ectodomain proteolysis"/>
    <property type="evidence" value="ECO:0000266"/>
    <property type="project" value="RGD"/>
</dbReference>
<dbReference type="InterPro" id="IPR001762">
    <property type="entry name" value="Disintegrin_dom"/>
</dbReference>
<dbReference type="GO" id="GO:0008237">
    <property type="term" value="F:metallopeptidase activity"/>
    <property type="evidence" value="ECO:0000266"/>
    <property type="project" value="RGD"/>
</dbReference>
<dbReference type="PROSITE" id="PS01186">
    <property type="entry name" value="EGF_2"/>
    <property type="match status" value="1"/>
</dbReference>
<evidence type="ECO:0000256" key="4">
    <source>
        <dbReference type="ARBA" id="ARBA00022989"/>
    </source>
</evidence>
<accession>D3ZB52</accession>
<dbReference type="Pfam" id="PF00200">
    <property type="entry name" value="Disintegrin"/>
    <property type="match status" value="1"/>
</dbReference>
<evidence type="ECO:0000256" key="8">
    <source>
        <dbReference type="PROSITE-ProRule" id="PRU00068"/>
    </source>
</evidence>
<dbReference type="InterPro" id="IPR002870">
    <property type="entry name" value="Peptidase_M12B_N"/>
</dbReference>
<dbReference type="GO" id="GO:0033089">
    <property type="term" value="P:positive regulation of T cell differentiation in thymus"/>
    <property type="evidence" value="ECO:0000266"/>
    <property type="project" value="RGD"/>
</dbReference>
<evidence type="ECO:0000313" key="18">
    <source>
        <dbReference type="Proteomes" id="UP000002494"/>
    </source>
</evidence>
<dbReference type="Pfam" id="PF01421">
    <property type="entry name" value="Reprolysin"/>
    <property type="match status" value="1"/>
</dbReference>
<dbReference type="GO" id="GO:0009986">
    <property type="term" value="C:cell surface"/>
    <property type="evidence" value="ECO:0000266"/>
    <property type="project" value="RGD"/>
</dbReference>
<dbReference type="PROSITE" id="PS00427">
    <property type="entry name" value="DISINTEGRIN_1"/>
    <property type="match status" value="1"/>
</dbReference>
<feature type="domain" description="Disintegrin" evidence="15">
    <location>
        <begin position="403"/>
        <end position="489"/>
    </location>
</feature>
<dbReference type="InterPro" id="IPR001590">
    <property type="entry name" value="Peptidase_M12B"/>
</dbReference>
<feature type="transmembrane region" description="Helical" evidence="12">
    <location>
        <begin position="700"/>
        <end position="724"/>
    </location>
</feature>
<dbReference type="GO" id="GO:0002523">
    <property type="term" value="P:leukocyte migration involved in inflammatory response"/>
    <property type="evidence" value="ECO:0000266"/>
    <property type="project" value="RGD"/>
</dbReference>
<evidence type="ECO:0000256" key="7">
    <source>
        <dbReference type="ARBA" id="ARBA00023180"/>
    </source>
</evidence>
<dbReference type="GO" id="GO:0022407">
    <property type="term" value="P:regulation of cell-cell adhesion"/>
    <property type="evidence" value="ECO:0000266"/>
    <property type="project" value="RGD"/>
</dbReference>
<feature type="chain" id="PRO_5035145728" evidence="13">
    <location>
        <begin position="17"/>
        <end position="868"/>
    </location>
</feature>
<keyword evidence="3 13" id="KW-0732">Signal</keyword>
<comment type="caution">
    <text evidence="9">Lacks conserved residue(s) required for the propagation of feature annotation.</text>
</comment>
<dbReference type="PRINTS" id="PR00289">
    <property type="entry name" value="DISINTEGRIN"/>
</dbReference>
<dbReference type="GO" id="GO:0098609">
    <property type="term" value="P:cell-cell adhesion"/>
    <property type="evidence" value="ECO:0000266"/>
    <property type="project" value="RGD"/>
</dbReference>
<feature type="domain" description="EGF-like" evidence="14">
    <location>
        <begin position="611"/>
        <end position="643"/>
    </location>
</feature>
<feature type="disulfide bond" evidence="9">
    <location>
        <begin position="633"/>
        <end position="642"/>
    </location>
</feature>
<evidence type="ECO:0000256" key="3">
    <source>
        <dbReference type="ARBA" id="ARBA00022729"/>
    </source>
</evidence>
<dbReference type="SUPFAM" id="SSF55486">
    <property type="entry name" value="Metalloproteases ('zincins'), catalytic domain"/>
    <property type="match status" value="1"/>
</dbReference>
<dbReference type="PANTHER" id="PTHR11905:SF20">
    <property type="entry name" value="DISINTEGRIN AND METALLOPROTEINASE DOMAIN-CONTAINING PROTEIN 8"/>
    <property type="match status" value="1"/>
</dbReference>
<feature type="disulfide bond" evidence="8">
    <location>
        <begin position="461"/>
        <end position="481"/>
    </location>
</feature>
<dbReference type="GeneID" id="499285"/>
<dbReference type="PROSITE" id="PS50214">
    <property type="entry name" value="DISINTEGRIN_2"/>
    <property type="match status" value="1"/>
</dbReference>
<dbReference type="HOGENOM" id="CLU_012714_7_1_1"/>
<evidence type="ECO:0000256" key="12">
    <source>
        <dbReference type="SAM" id="Phobius"/>
    </source>
</evidence>
<dbReference type="PROSITE" id="PS50215">
    <property type="entry name" value="ADAM_MEPRO"/>
    <property type="match status" value="1"/>
</dbReference>
<dbReference type="GO" id="GO:0050729">
    <property type="term" value="P:positive regulation of inflammatory response"/>
    <property type="evidence" value="ECO:0000266"/>
    <property type="project" value="RGD"/>
</dbReference>
<dbReference type="Gene3D" id="3.40.390.10">
    <property type="entry name" value="Collagenase (Catalytic Domain)"/>
    <property type="match status" value="1"/>
</dbReference>
<dbReference type="GO" id="GO:0048247">
    <property type="term" value="P:lymphocyte chemotaxis"/>
    <property type="evidence" value="ECO:0000266"/>
    <property type="project" value="RGD"/>
</dbReference>
<dbReference type="AlphaFoldDB" id="D3ZB52"/>
<organism evidence="17 18">
    <name type="scientific">Rattus norvegicus</name>
    <name type="common">Rat</name>
    <dbReference type="NCBI Taxonomy" id="10116"/>
    <lineage>
        <taxon>Eukaryota</taxon>
        <taxon>Metazoa</taxon>
        <taxon>Chordata</taxon>
        <taxon>Craniata</taxon>
        <taxon>Vertebrata</taxon>
        <taxon>Euteleostomi</taxon>
        <taxon>Mammalia</taxon>
        <taxon>Eutheria</taxon>
        <taxon>Euarchontoglires</taxon>
        <taxon>Glires</taxon>
        <taxon>Rodentia</taxon>
        <taxon>Myomorpha</taxon>
        <taxon>Muroidea</taxon>
        <taxon>Muridae</taxon>
        <taxon>Murinae</taxon>
        <taxon>Rattus</taxon>
    </lineage>
</organism>
<dbReference type="GO" id="GO:2000415">
    <property type="term" value="P:positive regulation of fibronectin-dependent thymocyte migration"/>
    <property type="evidence" value="ECO:0000266"/>
    <property type="project" value="RGD"/>
</dbReference>
<dbReference type="GO" id="GO:0023061">
    <property type="term" value="P:signal release"/>
    <property type="evidence" value="ECO:0000266"/>
    <property type="project" value="RGD"/>
</dbReference>
<dbReference type="GO" id="GO:0032813">
    <property type="term" value="F:tumor necrosis factor receptor superfamily binding"/>
    <property type="evidence" value="ECO:0000266"/>
    <property type="project" value="RGD"/>
</dbReference>
<dbReference type="Pfam" id="PF01562">
    <property type="entry name" value="Pep_M12B_propep"/>
    <property type="match status" value="1"/>
</dbReference>
<dbReference type="GO" id="GO:0045089">
    <property type="term" value="P:positive regulation of innate immune response"/>
    <property type="evidence" value="ECO:0000266"/>
    <property type="project" value="RGD"/>
</dbReference>
<dbReference type="GO" id="GO:0051897">
    <property type="term" value="P:positive regulation of phosphatidylinositol 3-kinase/protein kinase B signal transduction"/>
    <property type="evidence" value="ECO:0000266"/>
    <property type="project" value="RGD"/>
</dbReference>
<evidence type="ECO:0000259" key="14">
    <source>
        <dbReference type="PROSITE" id="PS50026"/>
    </source>
</evidence>
<dbReference type="SMART" id="SM00608">
    <property type="entry name" value="ACR"/>
    <property type="match status" value="1"/>
</dbReference>
<dbReference type="GO" id="GO:0045780">
    <property type="term" value="P:positive regulation of bone resorption"/>
    <property type="evidence" value="ECO:0000266"/>
    <property type="project" value="RGD"/>
</dbReference>
<dbReference type="Pfam" id="PF08516">
    <property type="entry name" value="ADAM_CR"/>
    <property type="match status" value="1"/>
</dbReference>
<reference evidence="17" key="2">
    <citation type="submission" date="2025-08" db="UniProtKB">
        <authorList>
            <consortium name="Ensembl"/>
        </authorList>
    </citation>
    <scope>IDENTIFICATION</scope>
    <source>
        <strain evidence="17">Brown Norway</strain>
    </source>
</reference>
<keyword evidence="7" id="KW-0325">Glycoprotein</keyword>
<dbReference type="GO" id="GO:2000309">
    <property type="term" value="P:positive regulation of tumor necrosis factor (ligand) superfamily member 11 production"/>
    <property type="evidence" value="ECO:0000266"/>
    <property type="project" value="RGD"/>
</dbReference>
<dbReference type="GO" id="GO:0071133">
    <property type="term" value="C:alpha9-beta1 integrin-ADAM8 complex"/>
    <property type="evidence" value="ECO:0000266"/>
    <property type="project" value="RGD"/>
</dbReference>
<feature type="binding site" evidence="10">
    <location>
        <position position="339"/>
    </location>
    <ligand>
        <name>Zn(2+)</name>
        <dbReference type="ChEBI" id="CHEBI:29105"/>
        <note>catalytic</note>
    </ligand>
</feature>
<dbReference type="GO" id="GO:2000406">
    <property type="term" value="P:positive regulation of T cell migration"/>
    <property type="evidence" value="ECO:0000266"/>
    <property type="project" value="RGD"/>
</dbReference>
<dbReference type="eggNOG" id="KOG3607">
    <property type="taxonomic scope" value="Eukaryota"/>
</dbReference>
<name>D3ZB52_RAT</name>
<dbReference type="OrthoDB" id="5951731at2759"/>
<proteinExistence type="predicted"/>
<dbReference type="CDD" id="cd04269">
    <property type="entry name" value="ZnMc_adamalysin_II_like"/>
    <property type="match status" value="1"/>
</dbReference>
<dbReference type="PROSITE" id="PS50026">
    <property type="entry name" value="EGF_3"/>
    <property type="match status" value="1"/>
</dbReference>
<dbReference type="SUPFAM" id="SSF57552">
    <property type="entry name" value="Blood coagulation inhibitor (disintegrin)"/>
    <property type="match status" value="1"/>
</dbReference>
<dbReference type="AGR" id="RGD:1566394"/>
<keyword evidence="10" id="KW-0479">Metal-binding</keyword>
<dbReference type="CTD" id="101"/>
<dbReference type="FunCoup" id="D3ZB52">
    <property type="interactions" value="285"/>
</dbReference>
<evidence type="ECO:0000256" key="6">
    <source>
        <dbReference type="ARBA" id="ARBA00023157"/>
    </source>
</evidence>
<dbReference type="InterPro" id="IPR024079">
    <property type="entry name" value="MetalloPept_cat_dom_sf"/>
</dbReference>
<dbReference type="FunFam" id="3.40.390.10:FF:000002">
    <property type="entry name" value="Disintegrin and metalloproteinase domain-containing protein 22"/>
    <property type="match status" value="1"/>
</dbReference>
<protein>
    <submittedName>
        <fullName evidence="17">ADAM metallopeptidase domain 8</fullName>
    </submittedName>
</protein>
<dbReference type="STRING" id="10116.ENSRNOP00000024369"/>
<dbReference type="Reactome" id="R-RNO-6798695">
    <property type="pathway name" value="Neutrophil degranulation"/>
</dbReference>
<dbReference type="GO" id="GO:0071456">
    <property type="term" value="P:cellular response to hypoxia"/>
    <property type="evidence" value="ECO:0000266"/>
    <property type="project" value="RGD"/>
</dbReference>
<reference evidence="17" key="1">
    <citation type="submission" date="2024-01" db="EMBL/GenBank/DDBJ databases">
        <title>GRCr8: a new rat reference genome assembly contstructed from accurate long reads and long range scaffolding.</title>
        <authorList>
            <person name="Doris P.A."/>
            <person name="Kalbfleisch T."/>
            <person name="Li K."/>
            <person name="Howe K."/>
            <person name="Wood J."/>
        </authorList>
    </citation>
    <scope>NUCLEOTIDE SEQUENCE [LARGE SCALE GENOMIC DNA]</scope>
    <source>
        <strain evidence="17">Brown Norway</strain>
    </source>
</reference>
<dbReference type="GO" id="GO:0070245">
    <property type="term" value="P:positive regulation of thymocyte apoptotic process"/>
    <property type="evidence" value="ECO:0000266"/>
    <property type="project" value="RGD"/>
</dbReference>
<evidence type="ECO:0000256" key="5">
    <source>
        <dbReference type="ARBA" id="ARBA00023136"/>
    </source>
</evidence>
<dbReference type="RefSeq" id="XP_006230561.1">
    <property type="nucleotide sequence ID" value="XM_006230499.5"/>
</dbReference>
<feature type="disulfide bond" evidence="9">
    <location>
        <begin position="615"/>
        <end position="625"/>
    </location>
</feature>
<dbReference type="GO" id="GO:0006954">
    <property type="term" value="P:inflammatory response"/>
    <property type="evidence" value="ECO:0000266"/>
    <property type="project" value="RGD"/>
</dbReference>
<feature type="compositionally biased region" description="Pro residues" evidence="11">
    <location>
        <begin position="774"/>
        <end position="801"/>
    </location>
</feature>
<evidence type="ECO:0000256" key="9">
    <source>
        <dbReference type="PROSITE-ProRule" id="PRU00076"/>
    </source>
</evidence>
<dbReference type="Gene3D" id="4.10.70.10">
    <property type="entry name" value="Disintegrin domain"/>
    <property type="match status" value="1"/>
</dbReference>
<dbReference type="InterPro" id="IPR034027">
    <property type="entry name" value="Reprolysin_adamalysin"/>
</dbReference>
<dbReference type="Bgee" id="ENSRNOG00000017897">
    <property type="expression patterns" value="Expressed in lung and 18 other cell types or tissues"/>
</dbReference>
<dbReference type="GO" id="GO:0043410">
    <property type="term" value="P:positive regulation of MAPK cascade"/>
    <property type="evidence" value="ECO:0000266"/>
    <property type="project" value="RGD"/>
</dbReference>
<dbReference type="Proteomes" id="UP000002494">
    <property type="component" value="Chromosome 1"/>
</dbReference>
<dbReference type="PANTHER" id="PTHR11905">
    <property type="entry name" value="ADAM A DISINTEGRIN AND METALLOPROTEASE DOMAIN"/>
    <property type="match status" value="1"/>
</dbReference>
<evidence type="ECO:0000256" key="2">
    <source>
        <dbReference type="ARBA" id="ARBA00022692"/>
    </source>
</evidence>
<dbReference type="SMART" id="SM00050">
    <property type="entry name" value="DISIN"/>
    <property type="match status" value="1"/>
</dbReference>
<dbReference type="GlyGen" id="D3ZB52">
    <property type="glycosylation" value="1 site"/>
</dbReference>
<evidence type="ECO:0000313" key="19">
    <source>
        <dbReference type="RGD" id="1566394"/>
    </source>
</evidence>
<feature type="binding site" evidence="10">
    <location>
        <position position="333"/>
    </location>
    <ligand>
        <name>Zn(2+)</name>
        <dbReference type="ChEBI" id="CHEBI:29105"/>
        <note>catalytic</note>
    </ligand>
</feature>
<dbReference type="GO" id="GO:0045785">
    <property type="term" value="P:positive regulation of cell adhesion"/>
    <property type="evidence" value="ECO:0000266"/>
    <property type="project" value="RGD"/>
</dbReference>
<dbReference type="GO" id="GO:0005509">
    <property type="term" value="F:calcium ion binding"/>
    <property type="evidence" value="ECO:0000266"/>
    <property type="project" value="RGD"/>
</dbReference>
<dbReference type="GO" id="GO:0001525">
    <property type="term" value="P:angiogenesis"/>
    <property type="evidence" value="ECO:0000266"/>
    <property type="project" value="RGD"/>
</dbReference>
<dbReference type="GO" id="GO:0002102">
    <property type="term" value="C:podosome"/>
    <property type="evidence" value="ECO:0000266"/>
    <property type="project" value="RGD"/>
</dbReference>
<dbReference type="GO" id="GO:0032010">
    <property type="term" value="C:phagolysosome"/>
    <property type="evidence" value="ECO:0000266"/>
    <property type="project" value="RGD"/>
</dbReference>
<keyword evidence="5 12" id="KW-0472">Membrane</keyword>
<dbReference type="GO" id="GO:0005737">
    <property type="term" value="C:cytoplasm"/>
    <property type="evidence" value="ECO:0000266"/>
    <property type="project" value="RGD"/>
</dbReference>
<dbReference type="GO" id="GO:0042581">
    <property type="term" value="C:specific granule"/>
    <property type="evidence" value="ECO:0000266"/>
    <property type="project" value="RGD"/>
</dbReference>
<dbReference type="PaxDb" id="10116-ENSRNOP00000024369"/>
<dbReference type="FunFam" id="4.10.70.10:FF:000001">
    <property type="entry name" value="Disintegrin and metalloproteinase domain-containing protein 22"/>
    <property type="match status" value="1"/>
</dbReference>
<dbReference type="GO" id="GO:0004222">
    <property type="term" value="F:metalloendopeptidase activity"/>
    <property type="evidence" value="ECO:0000318"/>
    <property type="project" value="GO_Central"/>
</dbReference>
<keyword evidence="4 12" id="KW-1133">Transmembrane helix</keyword>
<dbReference type="OMA" id="HGQDHCL"/>
<dbReference type="GO" id="GO:0008270">
    <property type="term" value="F:zinc ion binding"/>
    <property type="evidence" value="ECO:0000266"/>
    <property type="project" value="RGD"/>
</dbReference>
<keyword evidence="10" id="KW-0862">Zinc</keyword>
<dbReference type="GO" id="GO:0002693">
    <property type="term" value="P:positive regulation of cellular extravasation"/>
    <property type="evidence" value="ECO:0000266"/>
    <property type="project" value="RGD"/>
</dbReference>
<dbReference type="GO" id="GO:0034987">
    <property type="term" value="F:immunoglobulin receptor binding"/>
    <property type="evidence" value="ECO:0000266"/>
    <property type="project" value="RGD"/>
</dbReference>
<feature type="active site" evidence="10">
    <location>
        <position position="330"/>
    </location>
</feature>
<dbReference type="GO" id="GO:0070820">
    <property type="term" value="C:tertiary granule"/>
    <property type="evidence" value="ECO:0000266"/>
    <property type="project" value="RGD"/>
</dbReference>
<feature type="domain" description="Peptidase M12B" evidence="16">
    <location>
        <begin position="196"/>
        <end position="395"/>
    </location>
</feature>
<dbReference type="GO" id="GO:0000902">
    <property type="term" value="P:cell morphogenesis"/>
    <property type="evidence" value="ECO:0000266"/>
    <property type="project" value="RGD"/>
</dbReference>
<dbReference type="Reactome" id="R-RNO-1474228">
    <property type="pathway name" value="Degradation of the extracellular matrix"/>
</dbReference>
<evidence type="ECO:0000256" key="11">
    <source>
        <dbReference type="SAM" id="MobiDB-lite"/>
    </source>
</evidence>
<dbReference type="InterPro" id="IPR006586">
    <property type="entry name" value="ADAM_Cys-rich"/>
</dbReference>
<feature type="binding site" evidence="10">
    <location>
        <position position="329"/>
    </location>
    <ligand>
        <name>Zn(2+)</name>
        <dbReference type="ChEBI" id="CHEBI:29105"/>
        <note>catalytic</note>
    </ligand>
</feature>
<dbReference type="GO" id="GO:0010718">
    <property type="term" value="P:positive regulation of epithelial to mesenchymal transition"/>
    <property type="evidence" value="ECO:0000266"/>
    <property type="project" value="RGD"/>
</dbReference>
<dbReference type="GO" id="GO:0006508">
    <property type="term" value="P:proteolysis"/>
    <property type="evidence" value="ECO:0000318"/>
    <property type="project" value="GO_Central"/>
</dbReference>
<evidence type="ECO:0000259" key="15">
    <source>
        <dbReference type="PROSITE" id="PS50214"/>
    </source>
</evidence>
<sequence length="868" mass="94065">MLGLWLLSILWTPAVAPGPPLPHVKQYEVVWPRRLAASRSRRSLPSQWGLYPESLSYALGTSEQVFTLHLRKNRDLLGSSYTETYSAANGSEVKEQLHEQDHCLYQGHVEGYEGSAASISTCAGLSGFFRVGSTVHLIEPLDADEEGQHAVYQAKHLEQKAGTCGVSETSLDKLGPRTLEIYRAQPGNWLKPREIRYVELYVVADSQEFQKLGTREAVRQRVLEVVNHVDKLYRELSFRVVLVGLEIWNKDKFYISRYANVTLENFLSWREQNLLGRHPHDNVQLITGVDFIGTTVGLAKVSALCSRHSGAVNQDHTRSAIGVASTMAHELGHNLGMNHDENIPGCYCPIPREGGGCIMTESIGSKFPKTFSRCSQVDLESFVTNHQTGCLTNVPDVNRFVGGPVCGNLFVERGEQCDCGTPQDCQNPCCNATTCQLAKGAECAHGACCHECKVKPAGELCRPMKDKCDLEEFCDGQKPTCPEDAFQQNGTPCPGGYCFDGSCPTLAQQCQALWGPGARAASDSCFAFSIPQGCYGSMYPSRINRCGVLFCEGGQKPLERSSCTFSSHHGLCQALQTDSNTNTYEFVLQGTKCEEGKVCMDGNCQDLRVYRSENCSAKCNNHGVCNHKRECHCHAGWAPPYCAQLLADVPVVTESAAVHSTTASGNWRGLNSGTVGLGLATTTSSNPLLESQKSWSSESLPVSVVVVLVILVAAVVIGAGIVIYRKAPKQIQRRSVAPKPTSGLSNPLFYTGDSSLPAKSRPPDPPEMVSTNQPPRPIVKPKRPPPAPPGAMSSPPLPVPVYAPKAPNQLRPDPPTKPLPKLKPKQVKPTFAPPTPPVKPGTGGTVPGVTQQGAGGSKVALKVPIQKR</sequence>
<dbReference type="InterPro" id="IPR018358">
    <property type="entry name" value="Disintegrin_CS"/>
</dbReference>
<dbReference type="GO" id="GO:0007249">
    <property type="term" value="P:canonical NF-kappaB signal transduction"/>
    <property type="evidence" value="ECO:0000266"/>
    <property type="project" value="RGD"/>
</dbReference>
<dbReference type="InterPro" id="IPR000742">
    <property type="entry name" value="EGF"/>
</dbReference>